<name>A0ABT3FN93_9BACT</name>
<proteinExistence type="predicted"/>
<dbReference type="NCBIfam" id="NF047593">
    <property type="entry name" value="IS66_ISAeme5_TnpA"/>
    <property type="match status" value="1"/>
</dbReference>
<accession>A0ABT3FN93</accession>
<comment type="caution">
    <text evidence="1">The sequence shown here is derived from an EMBL/GenBank/DDBJ whole genome shotgun (WGS) entry which is preliminary data.</text>
</comment>
<evidence type="ECO:0008006" key="3">
    <source>
        <dbReference type="Google" id="ProtNLM"/>
    </source>
</evidence>
<evidence type="ECO:0000313" key="1">
    <source>
        <dbReference type="EMBL" id="MCW1885042.1"/>
    </source>
</evidence>
<sequence length="130" mass="13994">MTTTNGNLVKQDCIGRIRFRREQRDMLLDAYEASGLSGPQFAAQHGVKYQTFATWLQARKRQRGGYPGLPAPESGTLVLAEVEGFSAVARDSIPTLEIGLPGGVVISLRHAGQAPLVAELLKCLAEGARC</sequence>
<dbReference type="RefSeq" id="WP_264501000.1">
    <property type="nucleotide sequence ID" value="NZ_JAPDDS010000004.1"/>
</dbReference>
<keyword evidence="2" id="KW-1185">Reference proteome</keyword>
<dbReference type="Proteomes" id="UP001207930">
    <property type="component" value="Unassembled WGS sequence"/>
</dbReference>
<reference evidence="1 2" key="1">
    <citation type="submission" date="2022-10" db="EMBL/GenBank/DDBJ databases">
        <title>Luteolibacter flavescens strain MCCC 1K03193, whole genome shotgun sequencing project.</title>
        <authorList>
            <person name="Zhao G."/>
            <person name="Shen L."/>
        </authorList>
    </citation>
    <scope>NUCLEOTIDE SEQUENCE [LARGE SCALE GENOMIC DNA]</scope>
    <source>
        <strain evidence="1 2">MCCC 1K03193</strain>
    </source>
</reference>
<dbReference type="EMBL" id="JAPDDS010000004">
    <property type="protein sequence ID" value="MCW1885042.1"/>
    <property type="molecule type" value="Genomic_DNA"/>
</dbReference>
<organism evidence="1 2">
    <name type="scientific">Luteolibacter flavescens</name>
    <dbReference type="NCBI Taxonomy" id="1859460"/>
    <lineage>
        <taxon>Bacteria</taxon>
        <taxon>Pseudomonadati</taxon>
        <taxon>Verrucomicrobiota</taxon>
        <taxon>Verrucomicrobiia</taxon>
        <taxon>Verrucomicrobiales</taxon>
        <taxon>Verrucomicrobiaceae</taxon>
        <taxon>Luteolibacter</taxon>
    </lineage>
</organism>
<evidence type="ECO:0000313" key="2">
    <source>
        <dbReference type="Proteomes" id="UP001207930"/>
    </source>
</evidence>
<gene>
    <name evidence="1" type="ORF">OKA04_09915</name>
</gene>
<protein>
    <recommendedName>
        <fullName evidence="3">Transposase</fullName>
    </recommendedName>
</protein>